<protein>
    <submittedName>
        <fullName evidence="1">Uncharacterized protein</fullName>
    </submittedName>
</protein>
<organism evidence="1">
    <name type="scientific">Sesamum radiatum</name>
    <name type="common">Black benniseed</name>
    <dbReference type="NCBI Taxonomy" id="300843"/>
    <lineage>
        <taxon>Eukaryota</taxon>
        <taxon>Viridiplantae</taxon>
        <taxon>Streptophyta</taxon>
        <taxon>Embryophyta</taxon>
        <taxon>Tracheophyta</taxon>
        <taxon>Spermatophyta</taxon>
        <taxon>Magnoliopsida</taxon>
        <taxon>eudicotyledons</taxon>
        <taxon>Gunneridae</taxon>
        <taxon>Pentapetalae</taxon>
        <taxon>asterids</taxon>
        <taxon>lamiids</taxon>
        <taxon>Lamiales</taxon>
        <taxon>Pedaliaceae</taxon>
        <taxon>Sesamum</taxon>
    </lineage>
</organism>
<proteinExistence type="predicted"/>
<accession>A0AAW2JXJ4</accession>
<dbReference type="AlphaFoldDB" id="A0AAW2JXJ4"/>
<comment type="caution">
    <text evidence="1">The sequence shown here is derived from an EMBL/GenBank/DDBJ whole genome shotgun (WGS) entry which is preliminary data.</text>
</comment>
<reference evidence="1" key="2">
    <citation type="journal article" date="2024" name="Plant">
        <title>Genomic evolution and insights into agronomic trait innovations of Sesamum species.</title>
        <authorList>
            <person name="Miao H."/>
            <person name="Wang L."/>
            <person name="Qu L."/>
            <person name="Liu H."/>
            <person name="Sun Y."/>
            <person name="Le M."/>
            <person name="Wang Q."/>
            <person name="Wei S."/>
            <person name="Zheng Y."/>
            <person name="Lin W."/>
            <person name="Duan Y."/>
            <person name="Cao H."/>
            <person name="Xiong S."/>
            <person name="Wang X."/>
            <person name="Wei L."/>
            <person name="Li C."/>
            <person name="Ma Q."/>
            <person name="Ju M."/>
            <person name="Zhao R."/>
            <person name="Li G."/>
            <person name="Mu C."/>
            <person name="Tian Q."/>
            <person name="Mei H."/>
            <person name="Zhang T."/>
            <person name="Gao T."/>
            <person name="Zhang H."/>
        </authorList>
    </citation>
    <scope>NUCLEOTIDE SEQUENCE</scope>
    <source>
        <strain evidence="1">G02</strain>
    </source>
</reference>
<name>A0AAW2JXJ4_SESRA</name>
<dbReference type="EMBL" id="JACGWJ010000031">
    <property type="protein sequence ID" value="KAL0299061.1"/>
    <property type="molecule type" value="Genomic_DNA"/>
</dbReference>
<reference evidence="1" key="1">
    <citation type="submission" date="2020-06" db="EMBL/GenBank/DDBJ databases">
        <authorList>
            <person name="Li T."/>
            <person name="Hu X."/>
            <person name="Zhang T."/>
            <person name="Song X."/>
            <person name="Zhang H."/>
            <person name="Dai N."/>
            <person name="Sheng W."/>
            <person name="Hou X."/>
            <person name="Wei L."/>
        </authorList>
    </citation>
    <scope>NUCLEOTIDE SEQUENCE</scope>
    <source>
        <strain evidence="1">G02</strain>
        <tissue evidence="1">Leaf</tissue>
    </source>
</reference>
<gene>
    <name evidence="1" type="ORF">Sradi_6565900</name>
</gene>
<evidence type="ECO:0000313" key="1">
    <source>
        <dbReference type="EMBL" id="KAL0299061.1"/>
    </source>
</evidence>
<sequence>MDHPTLDTSVLQQPSWHLGLIGGNILQQQYPDRDDVELPKLLQEADAVFGVEESHHRIAIVYFTYSLVESRRNNDSWPGPTHLKTFTLSLKPNVSLLDERTPRVVLTLAVLLHSFS</sequence>